<gene>
    <name evidence="2" type="ORF">AVDCRST_MAG48-635</name>
</gene>
<proteinExistence type="predicted"/>
<organism evidence="2">
    <name type="scientific">uncultured Friedmanniella sp</name>
    <dbReference type="NCBI Taxonomy" id="335381"/>
    <lineage>
        <taxon>Bacteria</taxon>
        <taxon>Bacillati</taxon>
        <taxon>Actinomycetota</taxon>
        <taxon>Actinomycetes</taxon>
        <taxon>Propionibacteriales</taxon>
        <taxon>Nocardioidaceae</taxon>
        <taxon>Friedmanniella</taxon>
        <taxon>environmental samples</taxon>
    </lineage>
</organism>
<protein>
    <recommendedName>
        <fullName evidence="1">HTH arsR-type domain-containing protein</fullName>
    </recommendedName>
</protein>
<dbReference type="CDD" id="cd00090">
    <property type="entry name" value="HTH_ARSR"/>
    <property type="match status" value="1"/>
</dbReference>
<sequence length="91" mass="9537">MSTDWAASVPALAALGHPSRMQILQLVAAGRARTAAELAHAEGLGTTGQIYHHLRQLVAGGWLRVTTRGQHQVPAERLVPLLVVLAATAAS</sequence>
<dbReference type="GO" id="GO:0003700">
    <property type="term" value="F:DNA-binding transcription factor activity"/>
    <property type="evidence" value="ECO:0007669"/>
    <property type="project" value="InterPro"/>
</dbReference>
<reference evidence="2" key="1">
    <citation type="submission" date="2020-02" db="EMBL/GenBank/DDBJ databases">
        <authorList>
            <person name="Meier V. D."/>
        </authorList>
    </citation>
    <scope>NUCLEOTIDE SEQUENCE</scope>
    <source>
        <strain evidence="2">AVDCRST_MAG48</strain>
    </source>
</reference>
<evidence type="ECO:0000313" key="2">
    <source>
        <dbReference type="EMBL" id="CAA9292407.1"/>
    </source>
</evidence>
<dbReference type="AlphaFoldDB" id="A0A6J4K0C1"/>
<dbReference type="InterPro" id="IPR011991">
    <property type="entry name" value="ArsR-like_HTH"/>
</dbReference>
<dbReference type="Pfam" id="PF12840">
    <property type="entry name" value="HTH_20"/>
    <property type="match status" value="1"/>
</dbReference>
<dbReference type="InterPro" id="IPR036390">
    <property type="entry name" value="WH_DNA-bd_sf"/>
</dbReference>
<feature type="domain" description="HTH arsR-type" evidence="1">
    <location>
        <begin position="10"/>
        <end position="84"/>
    </location>
</feature>
<evidence type="ECO:0000259" key="1">
    <source>
        <dbReference type="SMART" id="SM00418"/>
    </source>
</evidence>
<dbReference type="Gene3D" id="1.10.10.10">
    <property type="entry name" value="Winged helix-like DNA-binding domain superfamily/Winged helix DNA-binding domain"/>
    <property type="match status" value="1"/>
</dbReference>
<dbReference type="SMART" id="SM00418">
    <property type="entry name" value="HTH_ARSR"/>
    <property type="match status" value="1"/>
</dbReference>
<dbReference type="EMBL" id="CADCTS010000096">
    <property type="protein sequence ID" value="CAA9292407.1"/>
    <property type="molecule type" value="Genomic_DNA"/>
</dbReference>
<accession>A0A6J4K0C1</accession>
<dbReference type="InterPro" id="IPR036388">
    <property type="entry name" value="WH-like_DNA-bd_sf"/>
</dbReference>
<dbReference type="SUPFAM" id="SSF46785">
    <property type="entry name" value="Winged helix' DNA-binding domain"/>
    <property type="match status" value="1"/>
</dbReference>
<name>A0A6J4K0C1_9ACTN</name>
<dbReference type="InterPro" id="IPR001845">
    <property type="entry name" value="HTH_ArsR_DNA-bd_dom"/>
</dbReference>